<sequence length="227" mass="24396">DGCAIGARSGGPVASSLGKGENSGKIADMNMGKAVACRRIMSISEFFDSMVTEAQLTTTLGFFFIEFKSFVNQYLKCNPSEHGDLKSLLGHQRLARAEHRQVNMGRWVCGDCGIGTSSGGSVGLSVGKGGDSDTTAGVNMGTAVPPPRAMSIFELLDYIVNEAPPTVPATPGFFSVEFKSFVDRCLKRNPSERGDLKTLAGHEWLARAEHRRVDMARWVCNVMGVDV</sequence>
<dbReference type="GO" id="GO:0004713">
    <property type="term" value="F:protein tyrosine kinase activity"/>
    <property type="evidence" value="ECO:0007669"/>
    <property type="project" value="UniProtKB-KW"/>
</dbReference>
<evidence type="ECO:0000256" key="3">
    <source>
        <dbReference type="ARBA" id="ARBA00022741"/>
    </source>
</evidence>
<evidence type="ECO:0000256" key="2">
    <source>
        <dbReference type="ARBA" id="ARBA00022679"/>
    </source>
</evidence>
<gene>
    <name evidence="7" type="ORF">BIW11_06910</name>
</gene>
<dbReference type="PANTHER" id="PTHR47448">
    <property type="entry name" value="DUAL SPECIFICITY MITOGEN-ACTIVATED PROTEIN KINASE KINASE DSOR1-LIKE PROTEIN"/>
    <property type="match status" value="1"/>
</dbReference>
<keyword evidence="2" id="KW-0808">Transferase</keyword>
<keyword evidence="6" id="KW-0829">Tyrosine-protein kinase</keyword>
<evidence type="ECO:0000313" key="7">
    <source>
        <dbReference type="EMBL" id="OQR77690.1"/>
    </source>
</evidence>
<dbReference type="GO" id="GO:0004674">
    <property type="term" value="F:protein serine/threonine kinase activity"/>
    <property type="evidence" value="ECO:0007669"/>
    <property type="project" value="UniProtKB-KW"/>
</dbReference>
<keyword evidence="1" id="KW-0723">Serine/threonine-protein kinase</keyword>
<dbReference type="SUPFAM" id="SSF56112">
    <property type="entry name" value="Protein kinase-like (PK-like)"/>
    <property type="match status" value="1"/>
</dbReference>
<protein>
    <submittedName>
        <fullName evidence="7">Dual specificity mitogen-activated protein kinase kinase 1-like</fullName>
    </submittedName>
</protein>
<keyword evidence="3" id="KW-0547">Nucleotide-binding</keyword>
<keyword evidence="4 7" id="KW-0418">Kinase</keyword>
<evidence type="ECO:0000256" key="1">
    <source>
        <dbReference type="ARBA" id="ARBA00022527"/>
    </source>
</evidence>
<name>A0A1V9XW31_9ACAR</name>
<reference evidence="7 8" key="1">
    <citation type="journal article" date="2017" name="Gigascience">
        <title>Draft genome of the honey bee ectoparasitic mite, Tropilaelaps mercedesae, is shaped by the parasitic life history.</title>
        <authorList>
            <person name="Dong X."/>
            <person name="Armstrong S.D."/>
            <person name="Xia D."/>
            <person name="Makepeace B.L."/>
            <person name="Darby A.C."/>
            <person name="Kadowaki T."/>
        </authorList>
    </citation>
    <scope>NUCLEOTIDE SEQUENCE [LARGE SCALE GENOMIC DNA]</scope>
    <source>
        <strain evidence="7">Wuxi-XJTLU</strain>
    </source>
</reference>
<comment type="caution">
    <text evidence="7">The sequence shown here is derived from an EMBL/GenBank/DDBJ whole genome shotgun (WGS) entry which is preliminary data.</text>
</comment>
<dbReference type="STRING" id="418985.A0A1V9XW31"/>
<keyword evidence="5" id="KW-0067">ATP-binding</keyword>
<evidence type="ECO:0000256" key="4">
    <source>
        <dbReference type="ARBA" id="ARBA00022777"/>
    </source>
</evidence>
<dbReference type="OrthoDB" id="10252354at2759"/>
<organism evidence="7 8">
    <name type="scientific">Tropilaelaps mercedesae</name>
    <dbReference type="NCBI Taxonomy" id="418985"/>
    <lineage>
        <taxon>Eukaryota</taxon>
        <taxon>Metazoa</taxon>
        <taxon>Ecdysozoa</taxon>
        <taxon>Arthropoda</taxon>
        <taxon>Chelicerata</taxon>
        <taxon>Arachnida</taxon>
        <taxon>Acari</taxon>
        <taxon>Parasitiformes</taxon>
        <taxon>Mesostigmata</taxon>
        <taxon>Gamasina</taxon>
        <taxon>Dermanyssoidea</taxon>
        <taxon>Laelapidae</taxon>
        <taxon>Tropilaelaps</taxon>
    </lineage>
</organism>
<dbReference type="EMBL" id="MNPL01003222">
    <property type="protein sequence ID" value="OQR77690.1"/>
    <property type="molecule type" value="Genomic_DNA"/>
</dbReference>
<evidence type="ECO:0000313" key="8">
    <source>
        <dbReference type="Proteomes" id="UP000192247"/>
    </source>
</evidence>
<dbReference type="AlphaFoldDB" id="A0A1V9XW31"/>
<dbReference type="PANTHER" id="PTHR47448:SF1">
    <property type="entry name" value="SERINE_THREONINE-PROTEIN KINASE STE7 HOMOLOG"/>
    <property type="match status" value="1"/>
</dbReference>
<evidence type="ECO:0000256" key="6">
    <source>
        <dbReference type="ARBA" id="ARBA00023137"/>
    </source>
</evidence>
<dbReference type="InParanoid" id="A0A1V9XW31"/>
<evidence type="ECO:0000256" key="5">
    <source>
        <dbReference type="ARBA" id="ARBA00022840"/>
    </source>
</evidence>
<feature type="non-terminal residue" evidence="7">
    <location>
        <position position="1"/>
    </location>
</feature>
<dbReference type="Gene3D" id="1.10.510.10">
    <property type="entry name" value="Transferase(Phosphotransferase) domain 1"/>
    <property type="match status" value="1"/>
</dbReference>
<dbReference type="GO" id="GO:0005524">
    <property type="term" value="F:ATP binding"/>
    <property type="evidence" value="ECO:0007669"/>
    <property type="project" value="UniProtKB-KW"/>
</dbReference>
<dbReference type="Proteomes" id="UP000192247">
    <property type="component" value="Unassembled WGS sequence"/>
</dbReference>
<keyword evidence="8" id="KW-1185">Reference proteome</keyword>
<accession>A0A1V9XW31</accession>
<dbReference type="GO" id="GO:0004712">
    <property type="term" value="F:protein serine/threonine/tyrosine kinase activity"/>
    <property type="evidence" value="ECO:0007669"/>
    <property type="project" value="UniProtKB-ARBA"/>
</dbReference>
<dbReference type="InterPro" id="IPR011009">
    <property type="entry name" value="Kinase-like_dom_sf"/>
</dbReference>
<proteinExistence type="predicted"/>
<dbReference type="InterPro" id="IPR050915">
    <property type="entry name" value="MAP_kinase_kinase"/>
</dbReference>